<feature type="compositionally biased region" description="Low complexity" evidence="1">
    <location>
        <begin position="62"/>
        <end position="80"/>
    </location>
</feature>
<name>A0A9W6VXU2_9ACTN</name>
<dbReference type="Proteomes" id="UP001165074">
    <property type="component" value="Unassembled WGS sequence"/>
</dbReference>
<sequence>MIVVVIVAFVLLIGGVLGLAFLYGADDPKKPKAALPSGGRPGTLTPSAYDPPAYSPPPVPSDTPADSPSDVPDSPSEEPSTAATVFDPQPGQCVKNTGTASKPRLYISTCAKGHYKILNRIDGTTNIKRCDKTDYTYAVWFTDPKYVLCLREV</sequence>
<feature type="region of interest" description="Disordered" evidence="1">
    <location>
        <begin position="31"/>
        <end position="97"/>
    </location>
</feature>
<evidence type="ECO:0000313" key="3">
    <source>
        <dbReference type="Proteomes" id="UP001165074"/>
    </source>
</evidence>
<evidence type="ECO:0000313" key="2">
    <source>
        <dbReference type="EMBL" id="GLY83619.1"/>
    </source>
</evidence>
<protein>
    <submittedName>
        <fullName evidence="2">Uncharacterized protein</fullName>
    </submittedName>
</protein>
<reference evidence="2" key="1">
    <citation type="submission" date="2023-03" db="EMBL/GenBank/DDBJ databases">
        <title>Actinoallomurus iriomotensis NBRC 103684.</title>
        <authorList>
            <person name="Ichikawa N."/>
            <person name="Sato H."/>
            <person name="Tonouchi N."/>
        </authorList>
    </citation>
    <scope>NUCLEOTIDE SEQUENCE</scope>
    <source>
        <strain evidence="2">NBRC 103684</strain>
    </source>
</reference>
<organism evidence="2 3">
    <name type="scientific">Actinoallomurus iriomotensis</name>
    <dbReference type="NCBI Taxonomy" id="478107"/>
    <lineage>
        <taxon>Bacteria</taxon>
        <taxon>Bacillati</taxon>
        <taxon>Actinomycetota</taxon>
        <taxon>Actinomycetes</taxon>
        <taxon>Streptosporangiales</taxon>
        <taxon>Thermomonosporaceae</taxon>
        <taxon>Actinoallomurus</taxon>
    </lineage>
</organism>
<proteinExistence type="predicted"/>
<accession>A0A9W6VXU2</accession>
<comment type="caution">
    <text evidence="2">The sequence shown here is derived from an EMBL/GenBank/DDBJ whole genome shotgun (WGS) entry which is preliminary data.</text>
</comment>
<evidence type="ECO:0000256" key="1">
    <source>
        <dbReference type="SAM" id="MobiDB-lite"/>
    </source>
</evidence>
<keyword evidence="3" id="KW-1185">Reference proteome</keyword>
<dbReference type="EMBL" id="BSTK01000002">
    <property type="protein sequence ID" value="GLY83619.1"/>
    <property type="molecule type" value="Genomic_DNA"/>
</dbReference>
<gene>
    <name evidence="2" type="ORF">Airi02_015480</name>
</gene>
<dbReference type="AlphaFoldDB" id="A0A9W6VXU2"/>